<sequence length="74" mass="8386">MSNGSVMRLLAKRQGEVSEWLENESPYTMFDQKHLESGTAEQAYWHYGYVSAINDVMRLLGETSTSEGNSRSSH</sequence>
<evidence type="ECO:0000313" key="2">
    <source>
        <dbReference type="Proteomes" id="UP000033187"/>
    </source>
</evidence>
<dbReference type="AlphaFoldDB" id="A0A0D6JFI6"/>
<organism evidence="1 2">
    <name type="scientific">Candidatus Filomicrobium marinum</name>
    <dbReference type="NCBI Taxonomy" id="1608628"/>
    <lineage>
        <taxon>Bacteria</taxon>
        <taxon>Pseudomonadati</taxon>
        <taxon>Pseudomonadota</taxon>
        <taxon>Alphaproteobacteria</taxon>
        <taxon>Hyphomicrobiales</taxon>
        <taxon>Hyphomicrobiaceae</taxon>
        <taxon>Filomicrobium</taxon>
    </lineage>
</organism>
<protein>
    <submittedName>
        <fullName evidence="1">Uncharacterized protein</fullName>
    </submittedName>
</protein>
<name>A0A0D6JFI6_9HYPH</name>
<gene>
    <name evidence="1" type="ORF">YBN1229_v1_2181</name>
</gene>
<reference evidence="2" key="1">
    <citation type="submission" date="2015-02" db="EMBL/GenBank/DDBJ databases">
        <authorList>
            <person name="Chooi Y.-H."/>
        </authorList>
    </citation>
    <scope>NUCLEOTIDE SEQUENCE [LARGE SCALE GENOMIC DNA]</scope>
    <source>
        <strain evidence="2">strain Y</strain>
    </source>
</reference>
<evidence type="ECO:0000313" key="1">
    <source>
        <dbReference type="EMBL" id="CPR19469.1"/>
    </source>
</evidence>
<keyword evidence="2" id="KW-1185">Reference proteome</keyword>
<dbReference type="Proteomes" id="UP000033187">
    <property type="component" value="Chromosome 1"/>
</dbReference>
<proteinExistence type="predicted"/>
<dbReference type="RefSeq" id="WP_139165272.1">
    <property type="nucleotide sequence ID" value="NZ_LN829118.1"/>
</dbReference>
<dbReference type="KEGG" id="fil:BN1229_v1_2181"/>
<dbReference type="KEGG" id="fiy:BN1229_v1_2181"/>
<dbReference type="EMBL" id="LN829119">
    <property type="protein sequence ID" value="CPR19469.1"/>
    <property type="molecule type" value="Genomic_DNA"/>
</dbReference>
<accession>A0A0D6JFI6</accession>
<dbReference type="OrthoDB" id="7933384at2"/>